<dbReference type="InterPro" id="IPR015917">
    <property type="entry name" value="Pept_C14A"/>
</dbReference>
<evidence type="ECO:0000313" key="6">
    <source>
        <dbReference type="Proteomes" id="UP001163046"/>
    </source>
</evidence>
<name>A0A9X0A4F7_9CNID</name>
<dbReference type="GO" id="GO:0004197">
    <property type="term" value="F:cysteine-type endopeptidase activity"/>
    <property type="evidence" value="ECO:0007669"/>
    <property type="project" value="InterPro"/>
</dbReference>
<dbReference type="GO" id="GO:0043067">
    <property type="term" value="P:regulation of programmed cell death"/>
    <property type="evidence" value="ECO:0007669"/>
    <property type="project" value="UniProtKB-ARBA"/>
</dbReference>
<keyword evidence="2" id="KW-0053">Apoptosis</keyword>
<comment type="caution">
    <text evidence="5">The sequence shown here is derived from an EMBL/GenBank/DDBJ whole genome shotgun (WGS) entry which is preliminary data.</text>
</comment>
<dbReference type="PANTHER" id="PTHR48169:SF7">
    <property type="entry name" value="CASPASE 10"/>
    <property type="match status" value="1"/>
</dbReference>
<dbReference type="InterPro" id="IPR029030">
    <property type="entry name" value="Caspase-like_dom_sf"/>
</dbReference>
<dbReference type="InterPro" id="IPR001309">
    <property type="entry name" value="Pept_C14_p20"/>
</dbReference>
<feature type="domain" description="Caspase family p20" evidence="4">
    <location>
        <begin position="141"/>
        <end position="257"/>
    </location>
</feature>
<dbReference type="GO" id="GO:0006508">
    <property type="term" value="P:proteolysis"/>
    <property type="evidence" value="ECO:0007669"/>
    <property type="project" value="InterPro"/>
</dbReference>
<dbReference type="EMBL" id="MU825398">
    <property type="protein sequence ID" value="KAJ7393241.1"/>
    <property type="molecule type" value="Genomic_DNA"/>
</dbReference>
<sequence length="261" mass="29266">MGLRKPFQMQGLETEESGLPQNEETACGPLPACALISLKSAKIVDGRIYLTTRQDEECNLSNNCRKIKPSNVEEVPLEVQIPLTEIDVGSVILISFGSTPTMYQRYQAVCECIYLLVPQSSTDGVMAKTPPLKSYKMRSNPRGKCIILNNVSFHNKANDRCGAELDEDVLEDVFKELDFDVLVRRDLTRNEMQKFTEEVAGQDHSVFDAFVYVIMSHGGNRDIIYGVDGKTIRIEDLMSEFIARKLSFTSKQAKAVFHTGL</sequence>
<dbReference type="AlphaFoldDB" id="A0A9X0A4F7"/>
<dbReference type="Proteomes" id="UP001163046">
    <property type="component" value="Unassembled WGS sequence"/>
</dbReference>
<keyword evidence="6" id="KW-1185">Reference proteome</keyword>
<evidence type="ECO:0000313" key="5">
    <source>
        <dbReference type="EMBL" id="KAJ7393241.1"/>
    </source>
</evidence>
<dbReference type="Gene3D" id="3.40.50.1460">
    <property type="match status" value="1"/>
</dbReference>
<dbReference type="InterPro" id="IPR011600">
    <property type="entry name" value="Pept_C14_caspase"/>
</dbReference>
<dbReference type="OrthoDB" id="6114029at2759"/>
<organism evidence="5 6">
    <name type="scientific">Desmophyllum pertusum</name>
    <dbReference type="NCBI Taxonomy" id="174260"/>
    <lineage>
        <taxon>Eukaryota</taxon>
        <taxon>Metazoa</taxon>
        <taxon>Cnidaria</taxon>
        <taxon>Anthozoa</taxon>
        <taxon>Hexacorallia</taxon>
        <taxon>Scleractinia</taxon>
        <taxon>Caryophylliina</taxon>
        <taxon>Caryophylliidae</taxon>
        <taxon>Desmophyllum</taxon>
    </lineage>
</organism>
<dbReference type="SMART" id="SM00115">
    <property type="entry name" value="CASc"/>
    <property type="match status" value="1"/>
</dbReference>
<feature type="region of interest" description="Disordered" evidence="3">
    <location>
        <begin position="1"/>
        <end position="22"/>
    </location>
</feature>
<evidence type="ECO:0000256" key="2">
    <source>
        <dbReference type="ARBA" id="ARBA00022703"/>
    </source>
</evidence>
<dbReference type="GO" id="GO:0006915">
    <property type="term" value="P:apoptotic process"/>
    <property type="evidence" value="ECO:0007669"/>
    <property type="project" value="UniProtKB-KW"/>
</dbReference>
<accession>A0A9X0A4F7</accession>
<protein>
    <submittedName>
        <fullName evidence="5">Caspase, interleukin-1 beta converting enzyme (ICE) ues</fullName>
    </submittedName>
</protein>
<evidence type="ECO:0000259" key="4">
    <source>
        <dbReference type="PROSITE" id="PS50208"/>
    </source>
</evidence>
<dbReference type="GO" id="GO:0005737">
    <property type="term" value="C:cytoplasm"/>
    <property type="evidence" value="ECO:0007669"/>
    <property type="project" value="UniProtKB-ARBA"/>
</dbReference>
<gene>
    <name evidence="5" type="primary">CASP9</name>
    <name evidence="5" type="ORF">OS493_006210</name>
</gene>
<evidence type="ECO:0000256" key="3">
    <source>
        <dbReference type="SAM" id="MobiDB-lite"/>
    </source>
</evidence>
<comment type="similarity">
    <text evidence="1">Belongs to the peptidase C14A family.</text>
</comment>
<dbReference type="Pfam" id="PF00656">
    <property type="entry name" value="Peptidase_C14"/>
    <property type="match status" value="1"/>
</dbReference>
<dbReference type="PROSITE" id="PS50208">
    <property type="entry name" value="CASPASE_P20"/>
    <property type="match status" value="1"/>
</dbReference>
<dbReference type="SUPFAM" id="SSF52129">
    <property type="entry name" value="Caspase-like"/>
    <property type="match status" value="1"/>
</dbReference>
<proteinExistence type="inferred from homology"/>
<reference evidence="5" key="1">
    <citation type="submission" date="2023-01" db="EMBL/GenBank/DDBJ databases">
        <title>Genome assembly of the deep-sea coral Lophelia pertusa.</title>
        <authorList>
            <person name="Herrera S."/>
            <person name="Cordes E."/>
        </authorList>
    </citation>
    <scope>NUCLEOTIDE SEQUENCE</scope>
    <source>
        <strain evidence="5">USNM1676648</strain>
        <tissue evidence="5">Polyp</tissue>
    </source>
</reference>
<dbReference type="PANTHER" id="PTHR48169">
    <property type="entry name" value="DED DOMAIN-CONTAINING PROTEIN"/>
    <property type="match status" value="1"/>
</dbReference>
<dbReference type="PRINTS" id="PR00376">
    <property type="entry name" value="IL1BCENZYME"/>
</dbReference>
<evidence type="ECO:0000256" key="1">
    <source>
        <dbReference type="ARBA" id="ARBA00010134"/>
    </source>
</evidence>